<dbReference type="STRING" id="4432.A0A1U8A6Q2"/>
<keyword evidence="1" id="KW-1185">Reference proteome</keyword>
<dbReference type="KEGG" id="nnu:104600759"/>
<dbReference type="eggNOG" id="ENOG502QXNF">
    <property type="taxonomic scope" value="Eukaryota"/>
</dbReference>
<dbReference type="PANTHER" id="PTHR35133:SF1">
    <property type="entry name" value="PROTEIN EFFECTOR OF TRANSCRIPTION 2-RELATED"/>
    <property type="match status" value="1"/>
</dbReference>
<dbReference type="InterPro" id="IPR038909">
    <property type="entry name" value="Effector_transcript"/>
</dbReference>
<dbReference type="OrthoDB" id="1922121at2759"/>
<evidence type="ECO:0000313" key="1">
    <source>
        <dbReference type="Proteomes" id="UP000189703"/>
    </source>
</evidence>
<protein>
    <submittedName>
        <fullName evidence="2">Protein EFFECTOR OF TRANSCRIPTION 2</fullName>
    </submittedName>
</protein>
<dbReference type="InParanoid" id="A0A1U8A6Q2"/>
<dbReference type="GeneID" id="104600759"/>
<sequence length="532" mass="59643">MGGGDISSTRLKREECKRTKHDSVFSNWQILIGPSDWENHSSGKEGVERYRSHNLPISCSGPGLYELGIATCCSDTGREIRKLDPDYIIVVYLGQADNVRTRLQEYGRDGSHLDHGNSVGFLDKNKGVYLQRGPGLFKEIFSRGFPIVFRWAAMESKEEAEKTEAQLLGIFDYAWNKGGNCARRPDDILIKLNKITSSTIRFPYIARKLQKWRWDNPFIQKQVGITIKGRTSTLNGTELNTCNYKGWNNLLRILKVSRSQPQLVTGKSSLNDGHTPICGVALGDGSVCRNKPIEGRKRCGSHRGKKINGSILKLMTDADPKVFGMGLQDGCTQEDPLHERKINSCDEEPEKHLSQHSKTYRSHPQMVVERCTTIEDHTTICGVVLSDGSVCRNQPSKGRKRCGQHKGKRINRITCKLSLEKKSHVRGTGLENESVCMEVPVIGRSINSCRDLKHDELISGTSNFEKSQPQSVAGTCVSEKCTAVCEMALGDGSVCRNEAVEGRRCAQHKGMMSNWSTWRQYWKRNCMFVVLA</sequence>
<dbReference type="GO" id="GO:0003677">
    <property type="term" value="F:DNA binding"/>
    <property type="evidence" value="ECO:0007669"/>
    <property type="project" value="InterPro"/>
</dbReference>
<dbReference type="PANTHER" id="PTHR35133">
    <property type="entry name" value="PROTEIN EFFECTOR OF TRANSCRIPTION 2-RELATED"/>
    <property type="match status" value="1"/>
</dbReference>
<evidence type="ECO:0000313" key="2">
    <source>
        <dbReference type="RefSeq" id="XP_010262192.1"/>
    </source>
</evidence>
<dbReference type="GO" id="GO:0006355">
    <property type="term" value="P:regulation of DNA-templated transcription"/>
    <property type="evidence" value="ECO:0007669"/>
    <property type="project" value="InterPro"/>
</dbReference>
<proteinExistence type="predicted"/>
<name>A0A1U8A6Q2_NELNU</name>
<dbReference type="AlphaFoldDB" id="A0A1U8A6Q2"/>
<accession>A0A1U8A6Q2</accession>
<gene>
    <name evidence="2" type="primary">LOC104600759</name>
</gene>
<dbReference type="FunCoup" id="A0A1U8A6Q2">
    <property type="interactions" value="544"/>
</dbReference>
<dbReference type="Proteomes" id="UP000189703">
    <property type="component" value="Unplaced"/>
</dbReference>
<organism evidence="1 2">
    <name type="scientific">Nelumbo nucifera</name>
    <name type="common">Sacred lotus</name>
    <dbReference type="NCBI Taxonomy" id="4432"/>
    <lineage>
        <taxon>Eukaryota</taxon>
        <taxon>Viridiplantae</taxon>
        <taxon>Streptophyta</taxon>
        <taxon>Embryophyta</taxon>
        <taxon>Tracheophyta</taxon>
        <taxon>Spermatophyta</taxon>
        <taxon>Magnoliopsida</taxon>
        <taxon>Proteales</taxon>
        <taxon>Nelumbonaceae</taxon>
        <taxon>Nelumbo</taxon>
    </lineage>
</organism>
<reference evidence="2" key="1">
    <citation type="submission" date="2025-08" db="UniProtKB">
        <authorList>
            <consortium name="RefSeq"/>
        </authorList>
    </citation>
    <scope>IDENTIFICATION</scope>
</reference>
<dbReference type="OMA" id="RCPEHKG"/>
<dbReference type="RefSeq" id="XP_010262192.1">
    <property type="nucleotide sequence ID" value="XM_010263890.2"/>
</dbReference>
<dbReference type="Pfam" id="PF19239">
    <property type="entry name" value="GIY_YIG_domain"/>
    <property type="match status" value="1"/>
</dbReference>